<sequence length="97" mass="9926">MNSPLASCSLTIHHWPHVVGAGLAEAGVRAHEVGLAREDVRVQALLVAGPSVARAHGHHAPVRGSSIGRASARSVGMLYAAGTRTTEMAAPMAANSE</sequence>
<keyword evidence="2" id="KW-1185">Reference proteome</keyword>
<evidence type="ECO:0000313" key="2">
    <source>
        <dbReference type="Proteomes" id="UP000294003"/>
    </source>
</evidence>
<comment type="caution">
    <text evidence="1">The sequence shown here is derived from an EMBL/GenBank/DDBJ whole genome shotgun (WGS) entry which is preliminary data.</text>
</comment>
<reference evidence="1 2" key="1">
    <citation type="submission" date="2018-06" db="EMBL/GenBank/DDBJ databases">
        <title>Complete Genomes of Monosporascus.</title>
        <authorList>
            <person name="Robinson A.J."/>
            <person name="Natvig D.O."/>
        </authorList>
    </citation>
    <scope>NUCLEOTIDE SEQUENCE [LARGE SCALE GENOMIC DNA]</scope>
    <source>
        <strain evidence="1 2">CBS 609.92</strain>
    </source>
</reference>
<evidence type="ECO:0000313" key="1">
    <source>
        <dbReference type="EMBL" id="RYO80607.1"/>
    </source>
</evidence>
<protein>
    <submittedName>
        <fullName evidence="1">Uncharacterized protein</fullName>
    </submittedName>
</protein>
<proteinExistence type="predicted"/>
<gene>
    <name evidence="1" type="ORF">DL762_007570</name>
</gene>
<organism evidence="1 2">
    <name type="scientific">Monosporascus cannonballus</name>
    <dbReference type="NCBI Taxonomy" id="155416"/>
    <lineage>
        <taxon>Eukaryota</taxon>
        <taxon>Fungi</taxon>
        <taxon>Dikarya</taxon>
        <taxon>Ascomycota</taxon>
        <taxon>Pezizomycotina</taxon>
        <taxon>Sordariomycetes</taxon>
        <taxon>Xylariomycetidae</taxon>
        <taxon>Xylariales</taxon>
        <taxon>Xylariales incertae sedis</taxon>
        <taxon>Monosporascus</taxon>
    </lineage>
</organism>
<dbReference type="Proteomes" id="UP000294003">
    <property type="component" value="Unassembled WGS sequence"/>
</dbReference>
<accession>A0ABY0GYY2</accession>
<name>A0ABY0GYY2_9PEZI</name>
<dbReference type="EMBL" id="QJNS01000283">
    <property type="protein sequence ID" value="RYO80607.1"/>
    <property type="molecule type" value="Genomic_DNA"/>
</dbReference>